<evidence type="ECO:0000256" key="1">
    <source>
        <dbReference type="ARBA" id="ARBA00022450"/>
    </source>
</evidence>
<dbReference type="InterPro" id="IPR009081">
    <property type="entry name" value="PP-bd_ACP"/>
</dbReference>
<dbReference type="SMART" id="SM01294">
    <property type="entry name" value="PKS_PP_betabranch"/>
    <property type="match status" value="1"/>
</dbReference>
<dbReference type="Proteomes" id="UP001589890">
    <property type="component" value="Unassembled WGS sequence"/>
</dbReference>
<evidence type="ECO:0000313" key="5">
    <source>
        <dbReference type="EMBL" id="MFC0625073.1"/>
    </source>
</evidence>
<keyword evidence="3" id="KW-0808">Transferase</keyword>
<proteinExistence type="predicted"/>
<dbReference type="Pfam" id="PF00550">
    <property type="entry name" value="PP-binding"/>
    <property type="match status" value="1"/>
</dbReference>
<feature type="domain" description="Carrier" evidence="4">
    <location>
        <begin position="8"/>
        <end position="83"/>
    </location>
</feature>
<dbReference type="PANTHER" id="PTHR43775">
    <property type="entry name" value="FATTY ACID SYNTHASE"/>
    <property type="match status" value="1"/>
</dbReference>
<dbReference type="InterPro" id="IPR050091">
    <property type="entry name" value="PKS_NRPS_Biosynth_Enz"/>
</dbReference>
<name>A0ABV6QKE6_9ACTN</name>
<evidence type="ECO:0000256" key="2">
    <source>
        <dbReference type="ARBA" id="ARBA00022553"/>
    </source>
</evidence>
<dbReference type="EMBL" id="JBHLTC010000017">
    <property type="protein sequence ID" value="MFC0625073.1"/>
    <property type="molecule type" value="Genomic_DNA"/>
</dbReference>
<dbReference type="SMART" id="SM00823">
    <property type="entry name" value="PKS_PP"/>
    <property type="match status" value="1"/>
</dbReference>
<dbReference type="RefSeq" id="WP_380047111.1">
    <property type="nucleotide sequence ID" value="NZ_JBHLTC010000017.1"/>
</dbReference>
<keyword evidence="2" id="KW-0597">Phosphoprotein</keyword>
<dbReference type="SUPFAM" id="SSF47336">
    <property type="entry name" value="ACP-like"/>
    <property type="match status" value="1"/>
</dbReference>
<comment type="caution">
    <text evidence="5">The sequence shown here is derived from an EMBL/GenBank/DDBJ whole genome shotgun (WGS) entry which is preliminary data.</text>
</comment>
<feature type="non-terminal residue" evidence="5">
    <location>
        <position position="121"/>
    </location>
</feature>
<dbReference type="PANTHER" id="PTHR43775:SF51">
    <property type="entry name" value="INACTIVE PHENOLPHTHIOCEROL SYNTHESIS POLYKETIDE SYNTHASE TYPE I PKS1-RELATED"/>
    <property type="match status" value="1"/>
</dbReference>
<dbReference type="PROSITE" id="PS00012">
    <property type="entry name" value="PHOSPHOPANTETHEINE"/>
    <property type="match status" value="1"/>
</dbReference>
<reference evidence="5 6" key="1">
    <citation type="submission" date="2024-09" db="EMBL/GenBank/DDBJ databases">
        <authorList>
            <person name="Sun Q."/>
            <person name="Mori K."/>
        </authorList>
    </citation>
    <scope>NUCLEOTIDE SEQUENCE [LARGE SCALE GENOMIC DNA]</scope>
    <source>
        <strain evidence="5 6">CGMCC 1.15906</strain>
    </source>
</reference>
<dbReference type="PROSITE" id="PS50075">
    <property type="entry name" value="CARRIER"/>
    <property type="match status" value="1"/>
</dbReference>
<evidence type="ECO:0000259" key="4">
    <source>
        <dbReference type="PROSITE" id="PS50075"/>
    </source>
</evidence>
<dbReference type="InterPro" id="IPR036736">
    <property type="entry name" value="ACP-like_sf"/>
</dbReference>
<keyword evidence="6" id="KW-1185">Reference proteome</keyword>
<evidence type="ECO:0000313" key="6">
    <source>
        <dbReference type="Proteomes" id="UP001589890"/>
    </source>
</evidence>
<accession>A0ABV6QKE6</accession>
<sequence length="121" mass="13473">MPAEEGAQHLLDLVRREVALVLGYEDQRQINSEHAFKDLGLDSLTALELRNRLNSLTGLKLPATLVFDHPTPIALTQYLQQELLHDISASVLASVNKRPVDVQELEDEVHEPIAIVGMACR</sequence>
<keyword evidence="1" id="KW-0596">Phosphopantetheine</keyword>
<protein>
    <submittedName>
        <fullName evidence="5">Acyl carrier protein</fullName>
    </submittedName>
</protein>
<dbReference type="Gene3D" id="1.10.1200.10">
    <property type="entry name" value="ACP-like"/>
    <property type="match status" value="1"/>
</dbReference>
<organism evidence="5 6">
    <name type="scientific">Kribbella deserti</name>
    <dbReference type="NCBI Taxonomy" id="1926257"/>
    <lineage>
        <taxon>Bacteria</taxon>
        <taxon>Bacillati</taxon>
        <taxon>Actinomycetota</taxon>
        <taxon>Actinomycetes</taxon>
        <taxon>Propionibacteriales</taxon>
        <taxon>Kribbellaceae</taxon>
        <taxon>Kribbella</taxon>
    </lineage>
</organism>
<dbReference type="InterPro" id="IPR006162">
    <property type="entry name" value="Ppantetheine_attach_site"/>
</dbReference>
<evidence type="ECO:0000256" key="3">
    <source>
        <dbReference type="ARBA" id="ARBA00022679"/>
    </source>
</evidence>
<dbReference type="InterPro" id="IPR020806">
    <property type="entry name" value="PKS_PP-bd"/>
</dbReference>
<gene>
    <name evidence="5" type="ORF">ACFFGN_13425</name>
</gene>